<comment type="catalytic activity">
    <reaction evidence="1 4 5">
        <text>[protein]-peptidylproline (omega=180) = [protein]-peptidylproline (omega=0)</text>
        <dbReference type="Rhea" id="RHEA:16237"/>
        <dbReference type="Rhea" id="RHEA-COMP:10747"/>
        <dbReference type="Rhea" id="RHEA-COMP:10748"/>
        <dbReference type="ChEBI" id="CHEBI:83833"/>
        <dbReference type="ChEBI" id="CHEBI:83834"/>
        <dbReference type="EC" id="5.2.1.8"/>
    </reaction>
</comment>
<comment type="caution">
    <text evidence="8">The sequence shown here is derived from an EMBL/GenBank/DDBJ whole genome shotgun (WGS) entry which is preliminary data.</text>
</comment>
<evidence type="ECO:0000256" key="3">
    <source>
        <dbReference type="ARBA" id="ARBA00023235"/>
    </source>
</evidence>
<dbReference type="PROSITE" id="PS50059">
    <property type="entry name" value="FKBP_PPIASE"/>
    <property type="match status" value="1"/>
</dbReference>
<evidence type="ECO:0000313" key="8">
    <source>
        <dbReference type="EMBL" id="MBV7256190.1"/>
    </source>
</evidence>
<gene>
    <name evidence="8" type="ORF">KCG44_05265</name>
</gene>
<dbReference type="GO" id="GO:0016853">
    <property type="term" value="F:isomerase activity"/>
    <property type="evidence" value="ECO:0007669"/>
    <property type="project" value="UniProtKB-KW"/>
</dbReference>
<protein>
    <recommendedName>
        <fullName evidence="5">Peptidyl-prolyl cis-trans isomerase</fullName>
        <ecNumber evidence="5">5.2.1.8</ecNumber>
    </recommendedName>
</protein>
<evidence type="ECO:0000256" key="2">
    <source>
        <dbReference type="ARBA" id="ARBA00023110"/>
    </source>
</evidence>
<evidence type="ECO:0000256" key="1">
    <source>
        <dbReference type="ARBA" id="ARBA00000971"/>
    </source>
</evidence>
<keyword evidence="6" id="KW-1133">Transmembrane helix</keyword>
<evidence type="ECO:0000313" key="9">
    <source>
        <dbReference type="Proteomes" id="UP000722336"/>
    </source>
</evidence>
<feature type="domain" description="PPIase FKBP-type" evidence="7">
    <location>
        <begin position="73"/>
        <end position="159"/>
    </location>
</feature>
<evidence type="ECO:0000256" key="6">
    <source>
        <dbReference type="SAM" id="Phobius"/>
    </source>
</evidence>
<proteinExistence type="inferred from homology"/>
<keyword evidence="6" id="KW-0812">Transmembrane</keyword>
<organism evidence="8 9">
    <name type="scientific">Pacificimonas pallii</name>
    <dbReference type="NCBI Taxonomy" id="2827236"/>
    <lineage>
        <taxon>Bacteria</taxon>
        <taxon>Pseudomonadati</taxon>
        <taxon>Pseudomonadota</taxon>
        <taxon>Alphaproteobacteria</taxon>
        <taxon>Sphingomonadales</taxon>
        <taxon>Sphingosinicellaceae</taxon>
        <taxon>Pacificimonas</taxon>
    </lineage>
</organism>
<keyword evidence="6" id="KW-0472">Membrane</keyword>
<keyword evidence="3 4" id="KW-0413">Isomerase</keyword>
<dbReference type="Pfam" id="PF00254">
    <property type="entry name" value="FKBP_C"/>
    <property type="match status" value="1"/>
</dbReference>
<evidence type="ECO:0000256" key="4">
    <source>
        <dbReference type="PROSITE-ProRule" id="PRU00277"/>
    </source>
</evidence>
<dbReference type="PANTHER" id="PTHR45779:SF7">
    <property type="entry name" value="PEPTIDYLPROLYL ISOMERASE"/>
    <property type="match status" value="1"/>
</dbReference>
<dbReference type="InterPro" id="IPR044609">
    <property type="entry name" value="FKBP2/11"/>
</dbReference>
<reference evidence="8 9" key="1">
    <citation type="submission" date="2021-04" db="EMBL/GenBank/DDBJ databases">
        <authorList>
            <person name="Pira H."/>
            <person name="Risdian C."/>
            <person name="Wink J."/>
        </authorList>
    </citation>
    <scope>NUCLEOTIDE SEQUENCE [LARGE SCALE GENOMIC DNA]</scope>
    <source>
        <strain evidence="8 9">WHA3</strain>
    </source>
</reference>
<dbReference type="EMBL" id="JAGSPA010000002">
    <property type="protein sequence ID" value="MBV7256190.1"/>
    <property type="molecule type" value="Genomic_DNA"/>
</dbReference>
<evidence type="ECO:0000256" key="5">
    <source>
        <dbReference type="RuleBase" id="RU003915"/>
    </source>
</evidence>
<dbReference type="Proteomes" id="UP000722336">
    <property type="component" value="Unassembled WGS sequence"/>
</dbReference>
<keyword evidence="2 4" id="KW-0697">Rotamase</keyword>
<evidence type="ECO:0000259" key="7">
    <source>
        <dbReference type="PROSITE" id="PS50059"/>
    </source>
</evidence>
<name>A0ABS6SCP8_9SPHN</name>
<accession>A0ABS6SCP8</accession>
<keyword evidence="9" id="KW-1185">Reference proteome</keyword>
<dbReference type="EC" id="5.2.1.8" evidence="5"/>
<dbReference type="RefSeq" id="WP_218444747.1">
    <property type="nucleotide sequence ID" value="NZ_JAGSPA010000002.1"/>
</dbReference>
<dbReference type="PANTHER" id="PTHR45779">
    <property type="entry name" value="PEPTIDYLPROLYL ISOMERASE"/>
    <property type="match status" value="1"/>
</dbReference>
<comment type="similarity">
    <text evidence="5">Belongs to the FKBP-type PPIase family.</text>
</comment>
<sequence>MAKRSTIADPMPRKQVRQQGVGFWLGLLVLAAVAMGLFSCVGTRHLALETTASGLQYQVLRKGEEGATAPGPNDTVLVHYEGTLDDGTVFDSSYVRGEPAVFGVGQVIPGWTEGLQLMTPGSKYRFLIPSELGYGQRGAGDAIPPGSDLIFEVELLAVAPGSVAGGPPPASADISGAAPEGQ</sequence>
<feature type="transmembrane region" description="Helical" evidence="6">
    <location>
        <begin position="21"/>
        <end position="38"/>
    </location>
</feature>
<dbReference type="InterPro" id="IPR001179">
    <property type="entry name" value="PPIase_FKBP_dom"/>
</dbReference>